<dbReference type="EMBL" id="UYRT01020860">
    <property type="protein sequence ID" value="VDK59530.1"/>
    <property type="molecule type" value="Genomic_DNA"/>
</dbReference>
<evidence type="ECO:0000313" key="2">
    <source>
        <dbReference type="Proteomes" id="UP000271098"/>
    </source>
</evidence>
<dbReference type="Gene3D" id="1.25.10.10">
    <property type="entry name" value="Leucine-rich Repeat Variant"/>
    <property type="match status" value="1"/>
</dbReference>
<evidence type="ECO:0000313" key="1">
    <source>
        <dbReference type="EMBL" id="VDK59530.1"/>
    </source>
</evidence>
<dbReference type="Proteomes" id="UP000271098">
    <property type="component" value="Unassembled WGS sequence"/>
</dbReference>
<dbReference type="AlphaFoldDB" id="A0A183DGB2"/>
<gene>
    <name evidence="1" type="ORF">GPUH_LOCUS7753</name>
</gene>
<protein>
    <submittedName>
        <fullName evidence="3">Cnd1 domain-containing protein</fullName>
    </submittedName>
</protein>
<reference evidence="3" key="1">
    <citation type="submission" date="2016-06" db="UniProtKB">
        <authorList>
            <consortium name="WormBaseParasite"/>
        </authorList>
    </citation>
    <scope>IDENTIFICATION</scope>
</reference>
<evidence type="ECO:0000313" key="3">
    <source>
        <dbReference type="WBParaSite" id="GPUH_0000776201-mRNA-1"/>
    </source>
</evidence>
<name>A0A183DGB2_9BILA</name>
<dbReference type="SUPFAM" id="SSF48371">
    <property type="entry name" value="ARM repeat"/>
    <property type="match status" value="1"/>
</dbReference>
<dbReference type="InterPro" id="IPR016024">
    <property type="entry name" value="ARM-type_fold"/>
</dbReference>
<organism evidence="3">
    <name type="scientific">Gongylonema pulchrum</name>
    <dbReference type="NCBI Taxonomy" id="637853"/>
    <lineage>
        <taxon>Eukaryota</taxon>
        <taxon>Metazoa</taxon>
        <taxon>Ecdysozoa</taxon>
        <taxon>Nematoda</taxon>
        <taxon>Chromadorea</taxon>
        <taxon>Rhabditida</taxon>
        <taxon>Spirurina</taxon>
        <taxon>Spiruromorpha</taxon>
        <taxon>Spiruroidea</taxon>
        <taxon>Gongylonematidae</taxon>
        <taxon>Gongylonema</taxon>
    </lineage>
</organism>
<accession>A0A183DGB2</accession>
<dbReference type="InterPro" id="IPR011989">
    <property type="entry name" value="ARM-like"/>
</dbReference>
<reference evidence="1 2" key="2">
    <citation type="submission" date="2018-11" db="EMBL/GenBank/DDBJ databases">
        <authorList>
            <consortium name="Pathogen Informatics"/>
        </authorList>
    </citation>
    <scope>NUCLEOTIDE SEQUENCE [LARGE SCALE GENOMIC DNA]</scope>
</reference>
<proteinExistence type="predicted"/>
<keyword evidence="2" id="KW-1185">Reference proteome</keyword>
<sequence>MYRQEIIKVAVATLNESSVWAVKAQAATVLATIANEPTDSPNLHDAEMLYDTLTSALQSRIWEVKEKLLGAIVALLRTSGKELASSWDETTTEKKFAPLWKECIRKNRKNSGVAVRCASVFCEITQCKKIALQLMAHVENSIKNVDSRYC</sequence>
<dbReference type="WBParaSite" id="GPUH_0000776201-mRNA-1">
    <property type="protein sequence ID" value="GPUH_0000776201-mRNA-1"/>
    <property type="gene ID" value="GPUH_0000776201"/>
</dbReference>